<evidence type="ECO:0000256" key="6">
    <source>
        <dbReference type="ARBA" id="ARBA00022840"/>
    </source>
</evidence>
<sequence>MFDPLNHKDIAADWTVKSTPYALLSHTFTLVSSTRSRLLIVDCLCNMLRMLIVYSPESLLSAVWLCTNAIAPPFENTELGLGESIIGKGIKAVSGVKSLKALYNKHGDAGDVAFEAKAKVRTILKPAPLTISGVYKSLREISSSKGTGSGEKKQKIVERLLLSARGEEVRFVTRTLVCHLRIGAVKTTMLIALARAFSLNKPSDSTAILTPNLMALAKDPRQEIFKTSEQIVKQSFARRPNYNLLVPDLCAGGIEQLLSGPDISIGTPIKPMLGLITRDLNDMFTRLAGQAYTCEYKYDGQRAQLHCSESGQVSIFSRHLERMTEKYPDLCSLVPDIKSDQVRSFVLEGEVVAWDKLVGMQNFQSLAARARKNVEAGTVKQQVCLFGFDLMFLNGESLLNKSLRERRDIFKTHFREVEDRFTFVKSIDCPENSEEDVLAFYKAATDNKCEGIMAKLLENEVPIEAAVEEKEAPKRSGRKKALLATYTPDQRLESWLKVKKDYDAGADSLDLIPIGAWHGSGRKANWWSPILLAVRDKETGMLQAVCKCISGFTDVFYKDLKVKYAEDAETTFQGDMPGDVDSPLHPDYWFVPQEVWEVRMADITLSPVYRAGIGLVSEERGLSIRFPRFMKRREDKSIEEASTGEELAYMFQQQEKRSDAPVKDDFDED</sequence>
<organism evidence="13 14">
    <name type="scientific">Protomyces lactucae-debilis</name>
    <dbReference type="NCBI Taxonomy" id="2754530"/>
    <lineage>
        <taxon>Eukaryota</taxon>
        <taxon>Fungi</taxon>
        <taxon>Dikarya</taxon>
        <taxon>Ascomycota</taxon>
        <taxon>Taphrinomycotina</taxon>
        <taxon>Taphrinomycetes</taxon>
        <taxon>Taphrinales</taxon>
        <taxon>Protomycetaceae</taxon>
        <taxon>Protomyces</taxon>
    </lineage>
</organism>
<evidence type="ECO:0000256" key="11">
    <source>
        <dbReference type="SAM" id="MobiDB-lite"/>
    </source>
</evidence>
<dbReference type="CDD" id="cd07969">
    <property type="entry name" value="OBF_DNA_ligase_I"/>
    <property type="match status" value="1"/>
</dbReference>
<dbReference type="NCBIfam" id="TIGR00574">
    <property type="entry name" value="dnl1"/>
    <property type="match status" value="1"/>
</dbReference>
<dbReference type="GO" id="GO:0005634">
    <property type="term" value="C:nucleus"/>
    <property type="evidence" value="ECO:0007669"/>
    <property type="project" value="UniProtKB-SubCell"/>
</dbReference>
<dbReference type="PANTHER" id="PTHR45674:SF9">
    <property type="entry name" value="DNA LIGASE 3"/>
    <property type="match status" value="1"/>
</dbReference>
<evidence type="ECO:0000256" key="4">
    <source>
        <dbReference type="ARBA" id="ARBA00022705"/>
    </source>
</evidence>
<feature type="compositionally biased region" description="Basic and acidic residues" evidence="11">
    <location>
        <begin position="654"/>
        <end position="669"/>
    </location>
</feature>
<dbReference type="InterPro" id="IPR012309">
    <property type="entry name" value="DNA_ligase_ATP-dep_C"/>
</dbReference>
<dbReference type="PROSITE" id="PS00697">
    <property type="entry name" value="DNA_LIGASE_A1"/>
    <property type="match status" value="1"/>
</dbReference>
<keyword evidence="7" id="KW-0539">Nucleus</keyword>
<gene>
    <name evidence="13" type="ORF">BCR37DRAFT_350012</name>
</gene>
<dbReference type="AlphaFoldDB" id="A0A1Y2F5C9"/>
<dbReference type="EC" id="6.5.1.1" evidence="9"/>
<dbReference type="GO" id="GO:0006310">
    <property type="term" value="P:DNA recombination"/>
    <property type="evidence" value="ECO:0007669"/>
    <property type="project" value="UniProtKB-KW"/>
</dbReference>
<dbReference type="InterPro" id="IPR012308">
    <property type="entry name" value="DNA_ligase_ATP-dep_N"/>
</dbReference>
<comment type="subcellular location">
    <subcellularLocation>
        <location evidence="1">Nucleus</location>
    </subcellularLocation>
</comment>
<dbReference type="GO" id="GO:0003677">
    <property type="term" value="F:DNA binding"/>
    <property type="evidence" value="ECO:0007669"/>
    <property type="project" value="InterPro"/>
</dbReference>
<dbReference type="InterPro" id="IPR050191">
    <property type="entry name" value="ATP-dep_DNA_ligase"/>
</dbReference>
<evidence type="ECO:0000256" key="7">
    <source>
        <dbReference type="ARBA" id="ARBA00023242"/>
    </source>
</evidence>
<evidence type="ECO:0000256" key="9">
    <source>
        <dbReference type="RuleBase" id="RU000617"/>
    </source>
</evidence>
<dbReference type="GO" id="GO:0071897">
    <property type="term" value="P:DNA biosynthetic process"/>
    <property type="evidence" value="ECO:0007669"/>
    <property type="project" value="InterPro"/>
</dbReference>
<proteinExistence type="inferred from homology"/>
<reference evidence="13 14" key="1">
    <citation type="submission" date="2016-07" db="EMBL/GenBank/DDBJ databases">
        <title>Pervasive Adenine N6-methylation of Active Genes in Fungi.</title>
        <authorList>
            <consortium name="DOE Joint Genome Institute"/>
            <person name="Mondo S.J."/>
            <person name="Dannebaum R.O."/>
            <person name="Kuo R.C."/>
            <person name="Labutti K."/>
            <person name="Haridas S."/>
            <person name="Kuo A."/>
            <person name="Salamov A."/>
            <person name="Ahrendt S.R."/>
            <person name="Lipzen A."/>
            <person name="Sullivan W."/>
            <person name="Andreopoulos W.B."/>
            <person name="Clum A."/>
            <person name="Lindquist E."/>
            <person name="Daum C."/>
            <person name="Ramamoorthy G.K."/>
            <person name="Gryganskyi A."/>
            <person name="Culley D."/>
            <person name="Magnuson J.K."/>
            <person name="James T.Y."/>
            <person name="O'Malley M.A."/>
            <person name="Stajich J.E."/>
            <person name="Spatafora J.W."/>
            <person name="Visel A."/>
            <person name="Grigoriev I.V."/>
        </authorList>
    </citation>
    <scope>NUCLEOTIDE SEQUENCE [LARGE SCALE GENOMIC DNA]</scope>
    <source>
        <strain evidence="13 14">12-1054</strain>
    </source>
</reference>
<feature type="domain" description="ATP-dependent DNA ligase family profile" evidence="12">
    <location>
        <begin position="376"/>
        <end position="536"/>
    </location>
</feature>
<protein>
    <recommendedName>
        <fullName evidence="9">DNA ligase</fullName>
        <ecNumber evidence="9">6.5.1.1</ecNumber>
    </recommendedName>
</protein>
<evidence type="ECO:0000256" key="10">
    <source>
        <dbReference type="RuleBase" id="RU004196"/>
    </source>
</evidence>
<comment type="caution">
    <text evidence="13">The sequence shown here is derived from an EMBL/GenBank/DDBJ whole genome shotgun (WGS) entry which is preliminary data.</text>
</comment>
<evidence type="ECO:0000256" key="3">
    <source>
        <dbReference type="ARBA" id="ARBA00022598"/>
    </source>
</evidence>
<dbReference type="Gene3D" id="2.40.50.140">
    <property type="entry name" value="Nucleic acid-binding proteins"/>
    <property type="match status" value="1"/>
</dbReference>
<keyword evidence="3 9" id="KW-0436">Ligase</keyword>
<comment type="similarity">
    <text evidence="2 10">Belongs to the ATP-dependent DNA ligase family.</text>
</comment>
<keyword evidence="9" id="KW-0227">DNA damage</keyword>
<name>A0A1Y2F5C9_PROLT</name>
<comment type="catalytic activity">
    <reaction evidence="8 9">
        <text>ATP + (deoxyribonucleotide)n-3'-hydroxyl + 5'-phospho-(deoxyribonucleotide)m = (deoxyribonucleotide)n+m + AMP + diphosphate.</text>
        <dbReference type="EC" id="6.5.1.1"/>
    </reaction>
</comment>
<dbReference type="PROSITE" id="PS50160">
    <property type="entry name" value="DNA_LIGASE_A3"/>
    <property type="match status" value="1"/>
</dbReference>
<feature type="region of interest" description="Disordered" evidence="11">
    <location>
        <begin position="650"/>
        <end position="669"/>
    </location>
</feature>
<dbReference type="Gene3D" id="3.30.1490.70">
    <property type="match status" value="1"/>
</dbReference>
<dbReference type="InterPro" id="IPR012310">
    <property type="entry name" value="DNA_ligase_ATP-dep_cent"/>
</dbReference>
<dbReference type="OMA" id="RDFSCEY"/>
<keyword evidence="14" id="KW-1185">Reference proteome</keyword>
<dbReference type="GO" id="GO:0003910">
    <property type="term" value="F:DNA ligase (ATP) activity"/>
    <property type="evidence" value="ECO:0007669"/>
    <property type="project" value="UniProtKB-EC"/>
</dbReference>
<evidence type="ECO:0000256" key="8">
    <source>
        <dbReference type="ARBA" id="ARBA00034003"/>
    </source>
</evidence>
<keyword evidence="4" id="KW-0235">DNA replication</keyword>
<evidence type="ECO:0000256" key="1">
    <source>
        <dbReference type="ARBA" id="ARBA00004123"/>
    </source>
</evidence>
<dbReference type="GO" id="GO:0006273">
    <property type="term" value="P:lagging strand elongation"/>
    <property type="evidence" value="ECO:0007669"/>
    <property type="project" value="TreeGrafter"/>
</dbReference>
<dbReference type="SUPFAM" id="SSF117018">
    <property type="entry name" value="ATP-dependent DNA ligase DNA-binding domain"/>
    <property type="match status" value="1"/>
</dbReference>
<dbReference type="InterPro" id="IPR012340">
    <property type="entry name" value="NA-bd_OB-fold"/>
</dbReference>
<dbReference type="STRING" id="56484.A0A1Y2F5C9"/>
<dbReference type="InterPro" id="IPR016059">
    <property type="entry name" value="DNA_ligase_ATP-dep_CS"/>
</dbReference>
<dbReference type="FunFam" id="3.30.470.30:FF:000002">
    <property type="entry name" value="DNA ligase"/>
    <property type="match status" value="1"/>
</dbReference>
<dbReference type="Proteomes" id="UP000193685">
    <property type="component" value="Unassembled WGS sequence"/>
</dbReference>
<dbReference type="SUPFAM" id="SSF56091">
    <property type="entry name" value="DNA ligase/mRNA capping enzyme, catalytic domain"/>
    <property type="match status" value="1"/>
</dbReference>
<keyword evidence="9" id="KW-0233">DNA recombination</keyword>
<keyword evidence="6 9" id="KW-0067">ATP-binding</keyword>
<keyword evidence="5 9" id="KW-0547">Nucleotide-binding</keyword>
<dbReference type="Pfam" id="PF04675">
    <property type="entry name" value="DNA_ligase_A_N"/>
    <property type="match status" value="1"/>
</dbReference>
<dbReference type="GO" id="GO:0005524">
    <property type="term" value="F:ATP binding"/>
    <property type="evidence" value="ECO:0007669"/>
    <property type="project" value="UniProtKB-KW"/>
</dbReference>
<dbReference type="Gene3D" id="1.10.3260.10">
    <property type="entry name" value="DNA ligase, ATP-dependent, N-terminal domain"/>
    <property type="match status" value="1"/>
</dbReference>
<keyword evidence="9" id="KW-0234">DNA repair</keyword>
<dbReference type="InterPro" id="IPR036599">
    <property type="entry name" value="DNA_ligase_N_sf"/>
</dbReference>
<dbReference type="InterPro" id="IPR000977">
    <property type="entry name" value="DNA_ligase_ATP-dep"/>
</dbReference>
<evidence type="ECO:0000256" key="5">
    <source>
        <dbReference type="ARBA" id="ARBA00022741"/>
    </source>
</evidence>
<dbReference type="Pfam" id="PF01068">
    <property type="entry name" value="DNA_ligase_A_M"/>
    <property type="match status" value="1"/>
</dbReference>
<dbReference type="PANTHER" id="PTHR45674">
    <property type="entry name" value="DNA LIGASE 1/3 FAMILY MEMBER"/>
    <property type="match status" value="1"/>
</dbReference>
<dbReference type="FunFam" id="2.40.50.140:FF:000062">
    <property type="entry name" value="DNA ligase"/>
    <property type="match status" value="1"/>
</dbReference>
<evidence type="ECO:0000313" key="13">
    <source>
        <dbReference type="EMBL" id="ORY79063.1"/>
    </source>
</evidence>
<dbReference type="SUPFAM" id="SSF50249">
    <property type="entry name" value="Nucleic acid-binding proteins"/>
    <property type="match status" value="1"/>
</dbReference>
<dbReference type="GO" id="GO:0006281">
    <property type="term" value="P:DNA repair"/>
    <property type="evidence" value="ECO:0007669"/>
    <property type="project" value="UniProtKB-KW"/>
</dbReference>
<dbReference type="Gene3D" id="3.30.470.30">
    <property type="entry name" value="DNA ligase/mRNA capping enzyme"/>
    <property type="match status" value="1"/>
</dbReference>
<dbReference type="OrthoDB" id="206088at2759"/>
<dbReference type="RefSeq" id="XP_040723695.1">
    <property type="nucleotide sequence ID" value="XM_040867972.1"/>
</dbReference>
<dbReference type="Pfam" id="PF04679">
    <property type="entry name" value="DNA_ligase_A_C"/>
    <property type="match status" value="1"/>
</dbReference>
<evidence type="ECO:0000259" key="12">
    <source>
        <dbReference type="PROSITE" id="PS50160"/>
    </source>
</evidence>
<accession>A0A1Y2F5C9</accession>
<dbReference type="EMBL" id="MCFI01000016">
    <property type="protein sequence ID" value="ORY79063.1"/>
    <property type="molecule type" value="Genomic_DNA"/>
</dbReference>
<evidence type="ECO:0000313" key="14">
    <source>
        <dbReference type="Proteomes" id="UP000193685"/>
    </source>
</evidence>
<dbReference type="GeneID" id="63784571"/>
<evidence type="ECO:0000256" key="2">
    <source>
        <dbReference type="ARBA" id="ARBA00007572"/>
    </source>
</evidence>
<dbReference type="CDD" id="cd07900">
    <property type="entry name" value="Adenylation_DNA_ligase_I_Euk"/>
    <property type="match status" value="1"/>
</dbReference>